<keyword evidence="2" id="KW-1185">Reference proteome</keyword>
<reference evidence="1 2" key="1">
    <citation type="journal article" date="2024" name="J Genomics">
        <title>Draft genome sequencing and assembly of Favolaschia claudopus CIRM-BRFM 2984 isolated from oak limbs.</title>
        <authorList>
            <person name="Navarro D."/>
            <person name="Drula E."/>
            <person name="Chaduli D."/>
            <person name="Cazenave R."/>
            <person name="Ahrendt S."/>
            <person name="Wang J."/>
            <person name="Lipzen A."/>
            <person name="Daum C."/>
            <person name="Barry K."/>
            <person name="Grigoriev I.V."/>
            <person name="Favel A."/>
            <person name="Rosso M.N."/>
            <person name="Martin F."/>
        </authorList>
    </citation>
    <scope>NUCLEOTIDE SEQUENCE [LARGE SCALE GENOMIC DNA]</scope>
    <source>
        <strain evidence="1 2">CIRM-BRFM 2984</strain>
    </source>
</reference>
<evidence type="ECO:0008006" key="3">
    <source>
        <dbReference type="Google" id="ProtNLM"/>
    </source>
</evidence>
<evidence type="ECO:0000313" key="1">
    <source>
        <dbReference type="EMBL" id="KAK7001344.1"/>
    </source>
</evidence>
<dbReference type="SUPFAM" id="SSF52047">
    <property type="entry name" value="RNI-like"/>
    <property type="match status" value="1"/>
</dbReference>
<comment type="caution">
    <text evidence="1">The sequence shown here is derived from an EMBL/GenBank/DDBJ whole genome shotgun (WGS) entry which is preliminary data.</text>
</comment>
<gene>
    <name evidence="1" type="ORF">R3P38DRAFT_3048622</name>
</gene>
<dbReference type="Proteomes" id="UP001362999">
    <property type="component" value="Unassembled WGS sequence"/>
</dbReference>
<dbReference type="AlphaFoldDB" id="A0AAW0A5C2"/>
<dbReference type="InterPro" id="IPR032675">
    <property type="entry name" value="LRR_dom_sf"/>
</dbReference>
<dbReference type="EMBL" id="JAWWNJ010000083">
    <property type="protein sequence ID" value="KAK7001344.1"/>
    <property type="molecule type" value="Genomic_DNA"/>
</dbReference>
<dbReference type="Gene3D" id="3.80.10.10">
    <property type="entry name" value="Ribonuclease Inhibitor"/>
    <property type="match status" value="1"/>
</dbReference>
<evidence type="ECO:0000313" key="2">
    <source>
        <dbReference type="Proteomes" id="UP001362999"/>
    </source>
</evidence>
<protein>
    <recommendedName>
        <fullName evidence="3">F-box domain-containing protein</fullName>
    </recommendedName>
</protein>
<accession>A0AAW0A5C2</accession>
<sequence>MHRGLRIPEIVELICAAAASSTLAALARTCQTFQPPALAFLWETQSELTNLLKCLPSDAWETYQSPPGSYIVGFRFRRPIAASDLTRLLFYAEKVKTLFVEQQVSFSWSIYAALSLALPVYPLLPNLRHLTWQPNEHASPYIRMFVGHKLRSLVFDLQGGSELAPGHILPYLTAFHPELTSLHINPVVFGTQSTTAITESMYSTICSMRHLRDLHVGTLDGSTISHLATLPHFHSLHVGIFPELPNDYKTKLAATEPVFTALRDFRTTSRSFSSICSFMEIIDSAVFTELALSFDSEIPIETHSWQTFNTLMCQKFSKSLKTIDIGERFSLDHDIPDSLDCMISKDAFHPLLACSHLEDVMIQTMHGILIDDDFVEKIAVAWPQLRQLDLSPMGQSVEYIPSVTMMGLVPLAQHCRYLTCLTIVFDATVLDAHAKEKPGAGIYSESLIELDVVESPISSPTAVASFLSAIFPNLCSITSRDGAMRNMAVEDWQEDIEKWHLVNDTIQVFVSARAQEHHLPTCPSAEL</sequence>
<proteinExistence type="predicted"/>
<name>A0AAW0A5C2_9AGAR</name>
<organism evidence="1 2">
    <name type="scientific">Favolaschia claudopus</name>
    <dbReference type="NCBI Taxonomy" id="2862362"/>
    <lineage>
        <taxon>Eukaryota</taxon>
        <taxon>Fungi</taxon>
        <taxon>Dikarya</taxon>
        <taxon>Basidiomycota</taxon>
        <taxon>Agaricomycotina</taxon>
        <taxon>Agaricomycetes</taxon>
        <taxon>Agaricomycetidae</taxon>
        <taxon>Agaricales</taxon>
        <taxon>Marasmiineae</taxon>
        <taxon>Mycenaceae</taxon>
        <taxon>Favolaschia</taxon>
    </lineage>
</organism>